<dbReference type="GO" id="GO:0004733">
    <property type="term" value="F:pyridoxamine phosphate oxidase activity"/>
    <property type="evidence" value="ECO:0007669"/>
    <property type="project" value="InterPro"/>
</dbReference>
<keyword evidence="7" id="KW-1185">Reference proteome</keyword>
<evidence type="ECO:0000256" key="2">
    <source>
        <dbReference type="ARBA" id="ARBA00022630"/>
    </source>
</evidence>
<name>A0A1H9KQJ9_9BACT</name>
<dbReference type="SUPFAM" id="SSF50475">
    <property type="entry name" value="FMN-binding split barrel"/>
    <property type="match status" value="1"/>
</dbReference>
<dbReference type="GO" id="GO:0010181">
    <property type="term" value="F:FMN binding"/>
    <property type="evidence" value="ECO:0007669"/>
    <property type="project" value="InterPro"/>
</dbReference>
<feature type="domain" description="Pyridoxamine 5'-phosphate oxidase Alr4036 family FMN-binding" evidence="5">
    <location>
        <begin position="25"/>
        <end position="101"/>
    </location>
</feature>
<dbReference type="InterPro" id="IPR000659">
    <property type="entry name" value="Pyridox_Oxase"/>
</dbReference>
<sequence length="200" mass="22712">MSVLTLGGEKLWKRGWELLKRGAVDKRHDFNLAVLCSVTASLHPRSRTLVLRKALEEEGELWCYTDKRSEKAEAVNAGRDTLSWTFWSPRHNIQFNGSGRSHWLGAEESQQLFAALPRHSRKAYATLSAPGSPAVEGDSGLPTDWKKRNLAATNYAADNFGVLITHLTEVEILFLSRDGHQRLSAKRQPFRTWEFQWLVP</sequence>
<gene>
    <name evidence="6" type="ORF">SAMN05444359_12173</name>
</gene>
<reference evidence="7" key="1">
    <citation type="submission" date="2016-10" db="EMBL/GenBank/DDBJ databases">
        <authorList>
            <person name="Varghese N."/>
            <person name="Submissions S."/>
        </authorList>
    </citation>
    <scope>NUCLEOTIDE SEQUENCE [LARGE SCALE GENOMIC DNA]</scope>
    <source>
        <strain evidence="7">DSM 24740</strain>
    </source>
</reference>
<evidence type="ECO:0000256" key="3">
    <source>
        <dbReference type="ARBA" id="ARBA00022643"/>
    </source>
</evidence>
<dbReference type="PANTHER" id="PTHR10851">
    <property type="entry name" value="PYRIDOXINE-5-PHOSPHATE OXIDASE"/>
    <property type="match status" value="1"/>
</dbReference>
<dbReference type="GO" id="GO:0008615">
    <property type="term" value="P:pyridoxine biosynthetic process"/>
    <property type="evidence" value="ECO:0007669"/>
    <property type="project" value="InterPro"/>
</dbReference>
<evidence type="ECO:0000313" key="7">
    <source>
        <dbReference type="Proteomes" id="UP000199021"/>
    </source>
</evidence>
<dbReference type="Proteomes" id="UP000199021">
    <property type="component" value="Unassembled WGS sequence"/>
</dbReference>
<proteinExistence type="predicted"/>
<dbReference type="InterPro" id="IPR012349">
    <property type="entry name" value="Split_barrel_FMN-bd"/>
</dbReference>
<evidence type="ECO:0000313" key="6">
    <source>
        <dbReference type="EMBL" id="SER01358.1"/>
    </source>
</evidence>
<accession>A0A1H9KQJ9</accession>
<evidence type="ECO:0000259" key="5">
    <source>
        <dbReference type="Pfam" id="PF12766"/>
    </source>
</evidence>
<dbReference type="Gene3D" id="2.30.110.10">
    <property type="entry name" value="Electron Transport, Fmn-binding Protein, Chain A"/>
    <property type="match status" value="1"/>
</dbReference>
<evidence type="ECO:0000256" key="1">
    <source>
        <dbReference type="ARBA" id="ARBA00001917"/>
    </source>
</evidence>
<organism evidence="6 7">
    <name type="scientific">Neolewinella agarilytica</name>
    <dbReference type="NCBI Taxonomy" id="478744"/>
    <lineage>
        <taxon>Bacteria</taxon>
        <taxon>Pseudomonadati</taxon>
        <taxon>Bacteroidota</taxon>
        <taxon>Saprospiria</taxon>
        <taxon>Saprospirales</taxon>
        <taxon>Lewinellaceae</taxon>
        <taxon>Neolewinella</taxon>
    </lineage>
</organism>
<dbReference type="EMBL" id="FOFB01000021">
    <property type="protein sequence ID" value="SER01358.1"/>
    <property type="molecule type" value="Genomic_DNA"/>
</dbReference>
<dbReference type="RefSeq" id="WP_175489442.1">
    <property type="nucleotide sequence ID" value="NZ_FOFB01000021.1"/>
</dbReference>
<comment type="cofactor">
    <cofactor evidence="1">
        <name>FMN</name>
        <dbReference type="ChEBI" id="CHEBI:58210"/>
    </cofactor>
</comment>
<dbReference type="InterPro" id="IPR024624">
    <property type="entry name" value="Pyridox_Oxase_Alr4036_FMN-bd"/>
</dbReference>
<dbReference type="AlphaFoldDB" id="A0A1H9KQJ9"/>
<dbReference type="InParanoid" id="A0A1H9KQJ9"/>
<keyword evidence="2" id="KW-0285">Flavoprotein</keyword>
<dbReference type="PANTHER" id="PTHR10851:SF0">
    <property type="entry name" value="PYRIDOXINE-5'-PHOSPHATE OXIDASE"/>
    <property type="match status" value="1"/>
</dbReference>
<dbReference type="Pfam" id="PF12766">
    <property type="entry name" value="Pyridox_oxase_2"/>
    <property type="match status" value="1"/>
</dbReference>
<keyword evidence="4" id="KW-0560">Oxidoreductase</keyword>
<evidence type="ECO:0000256" key="4">
    <source>
        <dbReference type="ARBA" id="ARBA00023002"/>
    </source>
</evidence>
<keyword evidence="3" id="KW-0288">FMN</keyword>
<protein>
    <submittedName>
        <fullName evidence="6">Pyridoxamine 5'-phosphate oxidase</fullName>
    </submittedName>
</protein>
<dbReference type="STRING" id="478744.SAMN05444359_12173"/>